<dbReference type="EMBL" id="LR134313">
    <property type="protein sequence ID" value="VEE99830.1"/>
    <property type="molecule type" value="Genomic_DNA"/>
</dbReference>
<dbReference type="AlphaFoldDB" id="A0A1X3CV69"/>
<dbReference type="SMART" id="SM00465">
    <property type="entry name" value="GIYc"/>
    <property type="match status" value="1"/>
</dbReference>
<keyword evidence="4" id="KW-1185">Reference proteome</keyword>
<gene>
    <name evidence="3" type="ORF">NCTC10296_00543</name>
</gene>
<dbReference type="CDD" id="cd10448">
    <property type="entry name" value="GIY-YIG_unchar_3"/>
    <property type="match status" value="1"/>
</dbReference>
<dbReference type="GO" id="GO:0004519">
    <property type="term" value="F:endonuclease activity"/>
    <property type="evidence" value="ECO:0007669"/>
    <property type="project" value="UniProtKB-KW"/>
</dbReference>
<dbReference type="InterPro" id="IPR035901">
    <property type="entry name" value="GIY-YIG_endonuc_sf"/>
</dbReference>
<dbReference type="InterPro" id="IPR050190">
    <property type="entry name" value="UPF0213_domain"/>
</dbReference>
<keyword evidence="3" id="KW-0378">Hydrolase</keyword>
<keyword evidence="3" id="KW-0540">Nuclease</keyword>
<dbReference type="PANTHER" id="PTHR34477">
    <property type="entry name" value="UPF0213 PROTEIN YHBQ"/>
    <property type="match status" value="1"/>
</dbReference>
<sequence length="96" mass="11755">MKQPAVYIMSNRKNGVLYLGVTSNLVQRAYQHKQHIVKGFTDRYNLEMLVWYELHETMESAIQREHTMKHWLRKWKLELIEKNNPDWRDLWQEIIG</sequence>
<dbReference type="RefSeq" id="WP_085417199.1">
    <property type="nucleotide sequence ID" value="NZ_CAUJPY010000027.1"/>
</dbReference>
<accession>A0A1X3CV69</accession>
<evidence type="ECO:0000259" key="2">
    <source>
        <dbReference type="PROSITE" id="PS50164"/>
    </source>
</evidence>
<name>A0A1X3CV69_9NEIS</name>
<comment type="similarity">
    <text evidence="1">Belongs to the UPF0213 family.</text>
</comment>
<evidence type="ECO:0000313" key="3">
    <source>
        <dbReference type="EMBL" id="VEE99830.1"/>
    </source>
</evidence>
<reference evidence="3 4" key="1">
    <citation type="submission" date="2018-12" db="EMBL/GenBank/DDBJ databases">
        <authorList>
            <consortium name="Pathogen Informatics"/>
        </authorList>
    </citation>
    <scope>NUCLEOTIDE SEQUENCE [LARGE SCALE GENOMIC DNA]</scope>
    <source>
        <strain evidence="3 4">NCTC10296</strain>
    </source>
</reference>
<dbReference type="PANTHER" id="PTHR34477:SF5">
    <property type="entry name" value="BSL5627 PROTEIN"/>
    <property type="match status" value="1"/>
</dbReference>
<organism evidence="3 4">
    <name type="scientific">Neisseria canis</name>
    <dbReference type="NCBI Taxonomy" id="493"/>
    <lineage>
        <taxon>Bacteria</taxon>
        <taxon>Pseudomonadati</taxon>
        <taxon>Pseudomonadota</taxon>
        <taxon>Betaproteobacteria</taxon>
        <taxon>Neisseriales</taxon>
        <taxon>Neisseriaceae</taxon>
        <taxon>Neisseria</taxon>
    </lineage>
</organism>
<evidence type="ECO:0000313" key="4">
    <source>
        <dbReference type="Proteomes" id="UP000279284"/>
    </source>
</evidence>
<dbReference type="STRING" id="493.BWD07_09555"/>
<dbReference type="Pfam" id="PF01541">
    <property type="entry name" value="GIY-YIG"/>
    <property type="match status" value="1"/>
</dbReference>
<keyword evidence="3" id="KW-0255">Endonuclease</keyword>
<evidence type="ECO:0000256" key="1">
    <source>
        <dbReference type="ARBA" id="ARBA00007435"/>
    </source>
</evidence>
<dbReference type="KEGG" id="nci:NCTC10296_00543"/>
<proteinExistence type="inferred from homology"/>
<dbReference type="OrthoDB" id="9807770at2"/>
<dbReference type="InterPro" id="IPR000305">
    <property type="entry name" value="GIY-YIG_endonuc"/>
</dbReference>
<dbReference type="Gene3D" id="3.40.1440.10">
    <property type="entry name" value="GIY-YIG endonuclease"/>
    <property type="match status" value="1"/>
</dbReference>
<dbReference type="PROSITE" id="PS50164">
    <property type="entry name" value="GIY_YIG"/>
    <property type="match status" value="1"/>
</dbReference>
<dbReference type="Proteomes" id="UP000279284">
    <property type="component" value="Chromosome"/>
</dbReference>
<feature type="domain" description="GIY-YIG" evidence="2">
    <location>
        <begin position="2"/>
        <end position="79"/>
    </location>
</feature>
<protein>
    <submittedName>
        <fullName evidence="3">Putative endonuclease</fullName>
    </submittedName>
</protein>
<dbReference type="SUPFAM" id="SSF82771">
    <property type="entry name" value="GIY-YIG endonuclease"/>
    <property type="match status" value="1"/>
</dbReference>